<dbReference type="Ensembl" id="ENSEAST00005004985.2">
    <property type="protein sequence ID" value="ENSEASP00005004542.2"/>
    <property type="gene ID" value="ENSEASG00005003451.2"/>
</dbReference>
<keyword evidence="2" id="KW-0325">Glycoprotein</keyword>
<protein>
    <recommendedName>
        <fullName evidence="5">Immunoglobulin V-set domain-containing protein</fullName>
    </recommendedName>
</protein>
<dbReference type="InterPro" id="IPR036179">
    <property type="entry name" value="Ig-like_dom_sf"/>
</dbReference>
<accession>A0A8C4L970</accession>
<dbReference type="CDD" id="cd05774">
    <property type="entry name" value="IgV_CEACAM_D1"/>
    <property type="match status" value="1"/>
</dbReference>
<reference evidence="6" key="3">
    <citation type="submission" date="2025-09" db="UniProtKB">
        <authorList>
            <consortium name="Ensembl"/>
        </authorList>
    </citation>
    <scope>IDENTIFICATION</scope>
</reference>
<keyword evidence="1" id="KW-0732">Signal</keyword>
<keyword evidence="7" id="KW-1185">Reference proteome</keyword>
<evidence type="ECO:0000259" key="5">
    <source>
        <dbReference type="Pfam" id="PF07686"/>
    </source>
</evidence>
<dbReference type="InterPro" id="IPR013106">
    <property type="entry name" value="Ig_V-set"/>
</dbReference>
<dbReference type="Gene3D" id="2.60.40.10">
    <property type="entry name" value="Immunoglobulins"/>
    <property type="match status" value="2"/>
</dbReference>
<dbReference type="InterPro" id="IPR050831">
    <property type="entry name" value="CEA_cell_adhesion"/>
</dbReference>
<proteinExistence type="inferred from homology"/>
<evidence type="ECO:0000313" key="7">
    <source>
        <dbReference type="Proteomes" id="UP000694387"/>
    </source>
</evidence>
<dbReference type="GO" id="GO:1990782">
    <property type="term" value="F:protein tyrosine kinase binding"/>
    <property type="evidence" value="ECO:0007669"/>
    <property type="project" value="TreeGrafter"/>
</dbReference>
<evidence type="ECO:0000313" key="6">
    <source>
        <dbReference type="Ensembl" id="ENSEASP00005004542.2"/>
    </source>
</evidence>
<evidence type="ECO:0000256" key="4">
    <source>
        <dbReference type="ARBA" id="ARBA00038222"/>
    </source>
</evidence>
<dbReference type="GO" id="GO:0005886">
    <property type="term" value="C:plasma membrane"/>
    <property type="evidence" value="ECO:0007669"/>
    <property type="project" value="TreeGrafter"/>
</dbReference>
<reference evidence="6" key="2">
    <citation type="submission" date="2025-08" db="UniProtKB">
        <authorList>
            <consortium name="Ensembl"/>
        </authorList>
    </citation>
    <scope>IDENTIFICATION</scope>
</reference>
<reference evidence="6 7" key="1">
    <citation type="journal article" date="2020" name="Nat. Commun.">
        <title>Donkey genomes provide new insights into domestication and selection for coat color.</title>
        <authorList>
            <person name="Wang"/>
            <person name="C."/>
            <person name="Li"/>
            <person name="H."/>
            <person name="Guo"/>
            <person name="Y."/>
            <person name="Huang"/>
            <person name="J."/>
            <person name="Sun"/>
            <person name="Y."/>
            <person name="Min"/>
            <person name="J."/>
            <person name="Wang"/>
            <person name="J."/>
            <person name="Fang"/>
            <person name="X."/>
            <person name="Zhao"/>
            <person name="Z."/>
            <person name="Wang"/>
            <person name="S."/>
            <person name="Zhang"/>
            <person name="Y."/>
            <person name="Liu"/>
            <person name="Q."/>
            <person name="Jiang"/>
            <person name="Q."/>
            <person name="Wang"/>
            <person name="X."/>
            <person name="Guo"/>
            <person name="Y."/>
            <person name="Yang"/>
            <person name="C."/>
            <person name="Wang"/>
            <person name="Y."/>
            <person name="Tian"/>
            <person name="F."/>
            <person name="Zhuang"/>
            <person name="G."/>
            <person name="Fan"/>
            <person name="Y."/>
            <person name="Gao"/>
            <person name="Q."/>
            <person name="Li"/>
            <person name="Y."/>
            <person name="Ju"/>
            <person name="Z."/>
            <person name="Li"/>
            <person name="J."/>
            <person name="Li"/>
            <person name="R."/>
            <person name="Hou"/>
            <person name="M."/>
            <person name="Yang"/>
            <person name="G."/>
            <person name="Liu"/>
            <person name="G."/>
            <person name="Liu"/>
            <person name="W."/>
            <person name="Guo"/>
            <person name="J."/>
            <person name="Pan"/>
            <person name="S."/>
            <person name="Fan"/>
            <person name="G."/>
            <person name="Zhang"/>
            <person name="W."/>
            <person name="Zhang"/>
            <person name="R."/>
            <person name="Yu"/>
            <person name="J."/>
            <person name="Zhang"/>
            <person name="X."/>
            <person name="Yin"/>
            <person name="Q."/>
            <person name="Ji"/>
            <person name="C."/>
            <person name="Jin"/>
            <person name="Y."/>
            <person name="Yue"/>
            <person name="G."/>
            <person name="Liu"/>
            <person name="M."/>
            <person name="Xu"/>
            <person name="J."/>
            <person name="Liu"/>
            <person name="S."/>
            <person name="Jordana"/>
            <person name="J."/>
            <person name="Noce"/>
            <person name="A."/>
            <person name="Amills"/>
            <person name="M."/>
            <person name="Wu"/>
            <person name="D.D."/>
            <person name="Li"/>
            <person name="S."/>
            <person name="Zhou"/>
            <person name="X. and Zhong"/>
            <person name="J."/>
        </authorList>
    </citation>
    <scope>NUCLEOTIDE SEQUENCE [LARGE SCALE GENOMIC DNA]</scope>
</reference>
<dbReference type="InterPro" id="IPR013783">
    <property type="entry name" value="Ig-like_fold"/>
</dbReference>
<dbReference type="GO" id="GO:0009986">
    <property type="term" value="C:cell surface"/>
    <property type="evidence" value="ECO:0007669"/>
    <property type="project" value="TreeGrafter"/>
</dbReference>
<name>A0A8C4L970_EQUAS</name>
<dbReference type="GeneTree" id="ENSGT01100000263479"/>
<dbReference type="GO" id="GO:0002682">
    <property type="term" value="P:regulation of immune system process"/>
    <property type="evidence" value="ECO:0007669"/>
    <property type="project" value="TreeGrafter"/>
</dbReference>
<evidence type="ECO:0000256" key="1">
    <source>
        <dbReference type="ARBA" id="ARBA00022729"/>
    </source>
</evidence>
<dbReference type="GO" id="GO:0007165">
    <property type="term" value="P:signal transduction"/>
    <property type="evidence" value="ECO:0007669"/>
    <property type="project" value="TreeGrafter"/>
</dbReference>
<dbReference type="Pfam" id="PF07686">
    <property type="entry name" value="V-set"/>
    <property type="match status" value="1"/>
</dbReference>
<dbReference type="PANTHER" id="PTHR44427">
    <property type="entry name" value="CARCINOEMBRYONIC ANTIGEN-RELATED CELL ADHESION MOLECULE 19"/>
    <property type="match status" value="1"/>
</dbReference>
<dbReference type="Proteomes" id="UP000694387">
    <property type="component" value="Chromosome 26"/>
</dbReference>
<comment type="similarity">
    <text evidence="4">Belongs to the immunoglobulin superfamily. CEA family.</text>
</comment>
<evidence type="ECO:0000256" key="2">
    <source>
        <dbReference type="ARBA" id="ARBA00023180"/>
    </source>
</evidence>
<keyword evidence="3" id="KW-0393">Immunoglobulin domain</keyword>
<evidence type="ECO:0000256" key="3">
    <source>
        <dbReference type="ARBA" id="ARBA00023319"/>
    </source>
</evidence>
<sequence>MCKLFQALGYKRRQSLPSGTHIPWVGGQIITLLNFWKPPTAAQHTIESVPPNAVVGKDAILFVTNLPENLLGYVWYTGDRVEPKLQILSYVIDSSEITPWPRYNGQEKIYPDGSLLFQNATQEDTGYYILQVLKRTLPYEVGTGQLHVYPDHPPTTAHLNIELVPPNTVVGKDAILLVTDLPENLVGYVWYKGDRVQHIRNILGPGYNGREKTQPDGSLLFQNTTQEDTGYHTLQGLKRTLLYEVGTRQLHIHRESFLSDRWVSVGVNSTSHKQD</sequence>
<dbReference type="SUPFAM" id="SSF48726">
    <property type="entry name" value="Immunoglobulin"/>
    <property type="match status" value="2"/>
</dbReference>
<dbReference type="AlphaFoldDB" id="A0A8C4L970"/>
<feature type="domain" description="Immunoglobulin V-set" evidence="5">
    <location>
        <begin position="49"/>
        <end position="148"/>
    </location>
</feature>
<organism evidence="6 7">
    <name type="scientific">Equus asinus</name>
    <name type="common">Donkey</name>
    <name type="synonym">Equus africanus asinus</name>
    <dbReference type="NCBI Taxonomy" id="9793"/>
    <lineage>
        <taxon>Eukaryota</taxon>
        <taxon>Metazoa</taxon>
        <taxon>Chordata</taxon>
        <taxon>Craniata</taxon>
        <taxon>Vertebrata</taxon>
        <taxon>Euteleostomi</taxon>
        <taxon>Mammalia</taxon>
        <taxon>Eutheria</taxon>
        <taxon>Laurasiatheria</taxon>
        <taxon>Perissodactyla</taxon>
        <taxon>Equidae</taxon>
        <taxon>Equus</taxon>
    </lineage>
</organism>
<dbReference type="PANTHER" id="PTHR44427:SF1">
    <property type="entry name" value="CARCINOEMBRYONIC ANTIGEN-RELATED CELL ADHESION MOLECULE 1"/>
    <property type="match status" value="1"/>
</dbReference>